<evidence type="ECO:0000256" key="1">
    <source>
        <dbReference type="SAM" id="MobiDB-lite"/>
    </source>
</evidence>
<sequence length="153" mass="16595">MDAPRLAAAVPLLDPDLPEDPGCRAALEDLRGLALQQGQCHLDVPVLLEDPPGRVCHGGHPVPGDHLCHPVRRFRDAHLVRHAHRGPAFHPFHLVQDHSWVPDPPDSAAPLHAPADRGRGFTPRTRRSRRSRSIAAAVLGVTTGFAPINAQRA</sequence>
<name>A0ABR0BHW1_PURLI</name>
<evidence type="ECO:0000313" key="2">
    <source>
        <dbReference type="EMBL" id="KAK4078000.1"/>
    </source>
</evidence>
<protein>
    <submittedName>
        <fullName evidence="2">Uncharacterized protein</fullName>
    </submittedName>
</protein>
<feature type="region of interest" description="Disordered" evidence="1">
    <location>
        <begin position="103"/>
        <end position="130"/>
    </location>
</feature>
<proteinExistence type="predicted"/>
<dbReference type="Proteomes" id="UP001287286">
    <property type="component" value="Unassembled WGS sequence"/>
</dbReference>
<accession>A0ABR0BHW1</accession>
<comment type="caution">
    <text evidence="2">The sequence shown here is derived from an EMBL/GenBank/DDBJ whole genome shotgun (WGS) entry which is preliminary data.</text>
</comment>
<organism evidence="2 3">
    <name type="scientific">Purpureocillium lilacinum</name>
    <name type="common">Paecilomyces lilacinus</name>
    <dbReference type="NCBI Taxonomy" id="33203"/>
    <lineage>
        <taxon>Eukaryota</taxon>
        <taxon>Fungi</taxon>
        <taxon>Dikarya</taxon>
        <taxon>Ascomycota</taxon>
        <taxon>Pezizomycotina</taxon>
        <taxon>Sordariomycetes</taxon>
        <taxon>Hypocreomycetidae</taxon>
        <taxon>Hypocreales</taxon>
        <taxon>Ophiocordycipitaceae</taxon>
        <taxon>Purpureocillium</taxon>
    </lineage>
</organism>
<evidence type="ECO:0000313" key="3">
    <source>
        <dbReference type="Proteomes" id="UP001287286"/>
    </source>
</evidence>
<gene>
    <name evidence="2" type="ORF">Purlil1_12151</name>
</gene>
<dbReference type="EMBL" id="JAWRVI010000090">
    <property type="protein sequence ID" value="KAK4078000.1"/>
    <property type="molecule type" value="Genomic_DNA"/>
</dbReference>
<keyword evidence="3" id="KW-1185">Reference proteome</keyword>
<reference evidence="2 3" key="1">
    <citation type="journal article" date="2024" name="Microbiol. Resour. Announc.">
        <title>Genome annotations for the ascomycete fungi Trichoderma harzianum, Trichoderma aggressivum, and Purpureocillium lilacinum.</title>
        <authorList>
            <person name="Beijen E.P.W."/>
            <person name="Ohm R.A."/>
        </authorList>
    </citation>
    <scope>NUCLEOTIDE SEQUENCE [LARGE SCALE GENOMIC DNA]</scope>
    <source>
        <strain evidence="2 3">CBS 150709</strain>
    </source>
</reference>